<dbReference type="GO" id="GO:0009055">
    <property type="term" value="F:electron transfer activity"/>
    <property type="evidence" value="ECO:0007669"/>
    <property type="project" value="InterPro"/>
</dbReference>
<keyword evidence="1" id="KW-0349">Heme</keyword>
<keyword evidence="2" id="KW-0479">Metal-binding</keyword>
<dbReference type="InterPro" id="IPR036909">
    <property type="entry name" value="Cyt_c-like_dom_sf"/>
</dbReference>
<protein>
    <recommendedName>
        <fullName evidence="4">Cytochrome c domain-containing protein</fullName>
    </recommendedName>
</protein>
<reference evidence="5" key="1">
    <citation type="submission" date="2018-05" db="EMBL/GenBank/DDBJ databases">
        <authorList>
            <person name="Lanie J.A."/>
            <person name="Ng W.-L."/>
            <person name="Kazmierczak K.M."/>
            <person name="Andrzejewski T.M."/>
            <person name="Davidsen T.M."/>
            <person name="Wayne K.J."/>
            <person name="Tettelin H."/>
            <person name="Glass J.I."/>
            <person name="Rusch D."/>
            <person name="Podicherti R."/>
            <person name="Tsui H.-C.T."/>
            <person name="Winkler M.E."/>
        </authorList>
    </citation>
    <scope>NUCLEOTIDE SEQUENCE</scope>
</reference>
<proteinExistence type="predicted"/>
<dbReference type="EMBL" id="UINC01087754">
    <property type="protein sequence ID" value="SVC37393.1"/>
    <property type="molecule type" value="Genomic_DNA"/>
</dbReference>
<dbReference type="GO" id="GO:0046872">
    <property type="term" value="F:metal ion binding"/>
    <property type="evidence" value="ECO:0007669"/>
    <property type="project" value="UniProtKB-KW"/>
</dbReference>
<accession>A0A382LM81</accession>
<feature type="non-terminal residue" evidence="5">
    <location>
        <position position="1"/>
    </location>
</feature>
<evidence type="ECO:0000256" key="3">
    <source>
        <dbReference type="ARBA" id="ARBA00023004"/>
    </source>
</evidence>
<evidence type="ECO:0000256" key="2">
    <source>
        <dbReference type="ARBA" id="ARBA00022723"/>
    </source>
</evidence>
<dbReference type="InterPro" id="IPR009056">
    <property type="entry name" value="Cyt_c-like_dom"/>
</dbReference>
<dbReference type="GO" id="GO:0004130">
    <property type="term" value="F:cytochrome-c peroxidase activity"/>
    <property type="evidence" value="ECO:0007669"/>
    <property type="project" value="TreeGrafter"/>
</dbReference>
<sequence>IDRLPEAVLLANADPEDADGDGISGRALMTNGRIGRFGHKASIPSFADFCADAFINEMGVTVNGLLADFAVEVDADSVSDPELADQDFVDLVFFSTHLAPPARSFPDNPSLRERINKGEDNFNDAGCASCHVSALNGDEGPVAAFSDFLLHDVANPDRLNVPEADAEPGEFRTAPLWGIRQTAPSLHDGSAETLRDAILLHFGEASPAKDAFNALSFDEQSKLIEFLLSL</sequence>
<name>A0A382LM81_9ZZZZ</name>
<dbReference type="InterPro" id="IPR010538">
    <property type="entry name" value="DHOR"/>
</dbReference>
<dbReference type="PROSITE" id="PS51007">
    <property type="entry name" value="CYTC"/>
    <property type="match status" value="1"/>
</dbReference>
<keyword evidence="3" id="KW-0408">Iron</keyword>
<evidence type="ECO:0000256" key="1">
    <source>
        <dbReference type="ARBA" id="ARBA00022617"/>
    </source>
</evidence>
<dbReference type="Pfam" id="PF06537">
    <property type="entry name" value="DHOR"/>
    <property type="match status" value="1"/>
</dbReference>
<dbReference type="Gene3D" id="1.10.760.10">
    <property type="entry name" value="Cytochrome c-like domain"/>
    <property type="match status" value="1"/>
</dbReference>
<organism evidence="5">
    <name type="scientific">marine metagenome</name>
    <dbReference type="NCBI Taxonomy" id="408172"/>
    <lineage>
        <taxon>unclassified sequences</taxon>
        <taxon>metagenomes</taxon>
        <taxon>ecological metagenomes</taxon>
    </lineage>
</organism>
<dbReference type="InterPro" id="IPR051395">
    <property type="entry name" value="Cytochrome_c_Peroxidase/MauG"/>
</dbReference>
<dbReference type="PANTHER" id="PTHR30600:SF4">
    <property type="entry name" value="CYTOCHROME C DOMAIN-CONTAINING PROTEIN"/>
    <property type="match status" value="1"/>
</dbReference>
<feature type="domain" description="Cytochrome c" evidence="4">
    <location>
        <begin position="113"/>
        <end position="230"/>
    </location>
</feature>
<dbReference type="GO" id="GO:0020037">
    <property type="term" value="F:heme binding"/>
    <property type="evidence" value="ECO:0007669"/>
    <property type="project" value="InterPro"/>
</dbReference>
<dbReference type="PANTHER" id="PTHR30600">
    <property type="entry name" value="CYTOCHROME C PEROXIDASE-RELATED"/>
    <property type="match status" value="1"/>
</dbReference>
<gene>
    <name evidence="5" type="ORF">METZ01_LOCUS290247</name>
</gene>
<evidence type="ECO:0000259" key="4">
    <source>
        <dbReference type="PROSITE" id="PS51007"/>
    </source>
</evidence>
<dbReference type="AlphaFoldDB" id="A0A382LM81"/>
<evidence type="ECO:0000313" key="5">
    <source>
        <dbReference type="EMBL" id="SVC37393.1"/>
    </source>
</evidence>
<dbReference type="SUPFAM" id="SSF46626">
    <property type="entry name" value="Cytochrome c"/>
    <property type="match status" value="1"/>
</dbReference>